<comment type="subcellular location">
    <subcellularLocation>
        <location evidence="1 5 6">Nucleus</location>
    </subcellularLocation>
</comment>
<evidence type="ECO:0000259" key="7">
    <source>
        <dbReference type="PROSITE" id="PS50071"/>
    </source>
</evidence>
<dbReference type="PANTHER" id="PTHR11636">
    <property type="entry name" value="POU DOMAIN"/>
    <property type="match status" value="1"/>
</dbReference>
<dbReference type="GO" id="GO:0000981">
    <property type="term" value="F:DNA-binding transcription factor activity, RNA polymerase II-specific"/>
    <property type="evidence" value="ECO:0007669"/>
    <property type="project" value="TreeGrafter"/>
</dbReference>
<dbReference type="InterPro" id="IPR050255">
    <property type="entry name" value="POU_domain_TF"/>
</dbReference>
<dbReference type="CDD" id="cd00086">
    <property type="entry name" value="homeodomain"/>
    <property type="match status" value="1"/>
</dbReference>
<keyword evidence="2 5" id="KW-0238">DNA-binding</keyword>
<proteinExistence type="predicted"/>
<dbReference type="Gene3D" id="1.10.10.60">
    <property type="entry name" value="Homeodomain-like"/>
    <property type="match status" value="1"/>
</dbReference>
<reference evidence="9" key="2">
    <citation type="submission" date="2023-11" db="UniProtKB">
        <authorList>
            <consortium name="WormBaseParasite"/>
        </authorList>
    </citation>
    <scope>IDENTIFICATION</scope>
</reference>
<organism evidence="8 9">
    <name type="scientific">Trichobilharzia regenti</name>
    <name type="common">Nasal bird schistosome</name>
    <dbReference type="NCBI Taxonomy" id="157069"/>
    <lineage>
        <taxon>Eukaryota</taxon>
        <taxon>Metazoa</taxon>
        <taxon>Spiralia</taxon>
        <taxon>Lophotrochozoa</taxon>
        <taxon>Platyhelminthes</taxon>
        <taxon>Trematoda</taxon>
        <taxon>Digenea</taxon>
        <taxon>Strigeidida</taxon>
        <taxon>Schistosomatoidea</taxon>
        <taxon>Schistosomatidae</taxon>
        <taxon>Trichobilharzia</taxon>
    </lineage>
</organism>
<evidence type="ECO:0000256" key="4">
    <source>
        <dbReference type="ARBA" id="ARBA00023242"/>
    </source>
</evidence>
<dbReference type="SMART" id="SM00389">
    <property type="entry name" value="HOX"/>
    <property type="match status" value="1"/>
</dbReference>
<evidence type="ECO:0000256" key="6">
    <source>
        <dbReference type="RuleBase" id="RU000682"/>
    </source>
</evidence>
<protein>
    <recommendedName>
        <fullName evidence="7">Homeobox domain-containing protein</fullName>
    </recommendedName>
</protein>
<name>A0AA85IMP4_TRIRE</name>
<evidence type="ECO:0000256" key="1">
    <source>
        <dbReference type="ARBA" id="ARBA00004123"/>
    </source>
</evidence>
<evidence type="ECO:0000256" key="5">
    <source>
        <dbReference type="PROSITE-ProRule" id="PRU00108"/>
    </source>
</evidence>
<dbReference type="InterPro" id="IPR001356">
    <property type="entry name" value="HD"/>
</dbReference>
<dbReference type="WBParaSite" id="TREG1_108050.1">
    <property type="protein sequence ID" value="TREG1_108050.1"/>
    <property type="gene ID" value="TREG1_108050"/>
</dbReference>
<feature type="DNA-binding region" description="Homeobox" evidence="5">
    <location>
        <begin position="27"/>
        <end position="86"/>
    </location>
</feature>
<dbReference type="Pfam" id="PF00046">
    <property type="entry name" value="Homeodomain"/>
    <property type="match status" value="1"/>
</dbReference>
<dbReference type="GO" id="GO:0005634">
    <property type="term" value="C:nucleus"/>
    <property type="evidence" value="ECO:0007669"/>
    <property type="project" value="UniProtKB-SubCell"/>
</dbReference>
<dbReference type="AlphaFoldDB" id="A0AA85IMP4"/>
<accession>A0AA85IMP4</accession>
<keyword evidence="3 5" id="KW-0371">Homeobox</keyword>
<reference evidence="8" key="1">
    <citation type="submission" date="2022-06" db="EMBL/GenBank/DDBJ databases">
        <authorList>
            <person name="Berger JAMES D."/>
            <person name="Berger JAMES D."/>
        </authorList>
    </citation>
    <scope>NUCLEOTIDE SEQUENCE [LARGE SCALE GENOMIC DNA]</scope>
</reference>
<keyword evidence="4 5" id="KW-0539">Nucleus</keyword>
<evidence type="ECO:0000256" key="3">
    <source>
        <dbReference type="ARBA" id="ARBA00023155"/>
    </source>
</evidence>
<dbReference type="PANTHER" id="PTHR11636:SF5">
    <property type="entry name" value="POU DOMAIN MOTIF 3, ISOFORM F"/>
    <property type="match status" value="1"/>
</dbReference>
<dbReference type="PROSITE" id="PS50071">
    <property type="entry name" value="HOMEOBOX_2"/>
    <property type="match status" value="1"/>
</dbReference>
<dbReference type="InterPro" id="IPR013847">
    <property type="entry name" value="POU"/>
</dbReference>
<dbReference type="PRINTS" id="PR00028">
    <property type="entry name" value="POUDOMAIN"/>
</dbReference>
<dbReference type="SUPFAM" id="SSF46689">
    <property type="entry name" value="Homeodomain-like"/>
    <property type="match status" value="1"/>
</dbReference>
<dbReference type="GO" id="GO:0000978">
    <property type="term" value="F:RNA polymerase II cis-regulatory region sequence-specific DNA binding"/>
    <property type="evidence" value="ECO:0007669"/>
    <property type="project" value="TreeGrafter"/>
</dbReference>
<keyword evidence="8" id="KW-1185">Reference proteome</keyword>
<sequence length="89" mass="10317">MKLGEAIVPSRETVVACKLTDPQQKRRRRRRTYFSTEALSILTEFYAKNSRPKGADFGALATRIGCDRESVRVWFCNRRQFDQQCSKKG</sequence>
<feature type="domain" description="Homeobox" evidence="7">
    <location>
        <begin position="25"/>
        <end position="85"/>
    </location>
</feature>
<evidence type="ECO:0000256" key="2">
    <source>
        <dbReference type="ARBA" id="ARBA00023125"/>
    </source>
</evidence>
<dbReference type="InterPro" id="IPR009057">
    <property type="entry name" value="Homeodomain-like_sf"/>
</dbReference>
<dbReference type="Proteomes" id="UP000050795">
    <property type="component" value="Unassembled WGS sequence"/>
</dbReference>
<evidence type="ECO:0000313" key="8">
    <source>
        <dbReference type="Proteomes" id="UP000050795"/>
    </source>
</evidence>
<evidence type="ECO:0000313" key="9">
    <source>
        <dbReference type="WBParaSite" id="TREG1_108050.1"/>
    </source>
</evidence>